<keyword evidence="14" id="KW-1185">Reference proteome</keyword>
<dbReference type="GO" id="GO:0006355">
    <property type="term" value="P:regulation of DNA-templated transcription"/>
    <property type="evidence" value="ECO:0007669"/>
    <property type="project" value="InterPro"/>
</dbReference>
<dbReference type="Gene3D" id="1.10.287.130">
    <property type="match status" value="1"/>
</dbReference>
<dbReference type="Gene3D" id="3.30.450.40">
    <property type="match status" value="1"/>
</dbReference>
<evidence type="ECO:0000256" key="8">
    <source>
        <dbReference type="ARBA" id="ARBA00022777"/>
    </source>
</evidence>
<dbReference type="Pfam" id="PF00512">
    <property type="entry name" value="HisKA"/>
    <property type="match status" value="1"/>
</dbReference>
<organism evidence="13 14">
    <name type="scientific">Luteibacter yeojuensis</name>
    <dbReference type="NCBI Taxonomy" id="345309"/>
    <lineage>
        <taxon>Bacteria</taxon>
        <taxon>Pseudomonadati</taxon>
        <taxon>Pseudomonadota</taxon>
        <taxon>Gammaproteobacteria</taxon>
        <taxon>Lysobacterales</taxon>
        <taxon>Rhodanobacteraceae</taxon>
        <taxon>Luteibacter</taxon>
    </lineage>
</organism>
<dbReference type="SUPFAM" id="SSF55781">
    <property type="entry name" value="GAF domain-like"/>
    <property type="match status" value="2"/>
</dbReference>
<evidence type="ECO:0000313" key="13">
    <source>
        <dbReference type="EMBL" id="KJV31281.1"/>
    </source>
</evidence>
<evidence type="ECO:0000259" key="11">
    <source>
        <dbReference type="PROSITE" id="PS50046"/>
    </source>
</evidence>
<dbReference type="InterPro" id="IPR003661">
    <property type="entry name" value="HisK_dim/P_dom"/>
</dbReference>
<dbReference type="Pfam" id="PF02518">
    <property type="entry name" value="HATPase_c"/>
    <property type="match status" value="1"/>
</dbReference>
<dbReference type="InterPro" id="IPR003594">
    <property type="entry name" value="HATPase_dom"/>
</dbReference>
<dbReference type="Gene3D" id="3.30.450.20">
    <property type="entry name" value="PAS domain"/>
    <property type="match status" value="1"/>
</dbReference>
<dbReference type="Gene3D" id="3.30.565.10">
    <property type="entry name" value="Histidine kinase-like ATPase, C-terminal domain"/>
    <property type="match status" value="1"/>
</dbReference>
<dbReference type="SMART" id="SM00065">
    <property type="entry name" value="GAF"/>
    <property type="match status" value="1"/>
</dbReference>
<dbReference type="InterPro" id="IPR001294">
    <property type="entry name" value="Phytochrome"/>
</dbReference>
<dbReference type="InterPro" id="IPR013654">
    <property type="entry name" value="PAS_2"/>
</dbReference>
<dbReference type="SUPFAM" id="SSF55874">
    <property type="entry name" value="ATPase domain of HSP90 chaperone/DNA topoisomerase II/histidine kinase"/>
    <property type="match status" value="1"/>
</dbReference>
<evidence type="ECO:0000256" key="2">
    <source>
        <dbReference type="ARBA" id="ARBA00006402"/>
    </source>
</evidence>
<evidence type="ECO:0000256" key="4">
    <source>
        <dbReference type="ARBA" id="ARBA00022543"/>
    </source>
</evidence>
<dbReference type="EC" id="2.7.13.3" evidence="3"/>
<dbReference type="InterPro" id="IPR035965">
    <property type="entry name" value="PAS-like_dom_sf"/>
</dbReference>
<dbReference type="PROSITE" id="PS50046">
    <property type="entry name" value="PHYTOCHROME_2"/>
    <property type="match status" value="1"/>
</dbReference>
<dbReference type="InterPro" id="IPR013515">
    <property type="entry name" value="Phytochrome_cen-reg"/>
</dbReference>
<protein>
    <recommendedName>
        <fullName evidence="3">histidine kinase</fullName>
        <ecNumber evidence="3">2.7.13.3</ecNumber>
    </recommendedName>
</protein>
<keyword evidence="10" id="KW-0675">Receptor</keyword>
<evidence type="ECO:0000256" key="1">
    <source>
        <dbReference type="ARBA" id="ARBA00000085"/>
    </source>
</evidence>
<dbReference type="InterPro" id="IPR016132">
    <property type="entry name" value="Phyto_chromo_attachment"/>
</dbReference>
<reference evidence="13 14" key="1">
    <citation type="submission" date="2015-03" db="EMBL/GenBank/DDBJ databases">
        <title>Draft genome sequence of Luteibacter yeojuensis strain SU11.</title>
        <authorList>
            <person name="Sulaiman J."/>
            <person name="Priya K."/>
            <person name="Chan K.-G."/>
        </authorList>
    </citation>
    <scope>NUCLEOTIDE SEQUENCE [LARGE SCALE GENOMIC DNA]</scope>
    <source>
        <strain evidence="13 14">SU11</strain>
    </source>
</reference>
<dbReference type="AlphaFoldDB" id="A0A0F3KJE6"/>
<dbReference type="GO" id="GO:0005886">
    <property type="term" value="C:plasma membrane"/>
    <property type="evidence" value="ECO:0007669"/>
    <property type="project" value="UniProtKB-ARBA"/>
</dbReference>
<keyword evidence="6" id="KW-0716">Sensory transduction</keyword>
<dbReference type="SMART" id="SM00388">
    <property type="entry name" value="HisKA"/>
    <property type="match status" value="1"/>
</dbReference>
<dbReference type="GO" id="GO:0009881">
    <property type="term" value="F:photoreceptor activity"/>
    <property type="evidence" value="ECO:0007669"/>
    <property type="project" value="UniProtKB-KW"/>
</dbReference>
<keyword evidence="9" id="KW-0157">Chromophore</keyword>
<dbReference type="PATRIC" id="fig|345309.4.peg.2058"/>
<gene>
    <name evidence="13" type="ORF">VI08_13550</name>
</gene>
<dbReference type="FunFam" id="3.30.565.10:FF:000006">
    <property type="entry name" value="Sensor histidine kinase WalK"/>
    <property type="match status" value="1"/>
</dbReference>
<dbReference type="RefSeq" id="WP_045830142.1">
    <property type="nucleotide sequence ID" value="NZ_JZRB01000029.1"/>
</dbReference>
<dbReference type="OrthoDB" id="9808408at2"/>
<dbReference type="PROSITE" id="PS50109">
    <property type="entry name" value="HIS_KIN"/>
    <property type="match status" value="1"/>
</dbReference>
<evidence type="ECO:0000313" key="14">
    <source>
        <dbReference type="Proteomes" id="UP000033651"/>
    </source>
</evidence>
<dbReference type="InterPro" id="IPR003018">
    <property type="entry name" value="GAF"/>
</dbReference>
<dbReference type="SUPFAM" id="SSF55785">
    <property type="entry name" value="PYP-like sensor domain (PAS domain)"/>
    <property type="match status" value="1"/>
</dbReference>
<dbReference type="InterPro" id="IPR005467">
    <property type="entry name" value="His_kinase_dom"/>
</dbReference>
<evidence type="ECO:0000256" key="9">
    <source>
        <dbReference type="ARBA" id="ARBA00022991"/>
    </source>
</evidence>
<dbReference type="EMBL" id="JZRB01000029">
    <property type="protein sequence ID" value="KJV31281.1"/>
    <property type="molecule type" value="Genomic_DNA"/>
</dbReference>
<evidence type="ECO:0000256" key="3">
    <source>
        <dbReference type="ARBA" id="ARBA00012438"/>
    </source>
</evidence>
<dbReference type="Proteomes" id="UP000033651">
    <property type="component" value="Unassembled WGS sequence"/>
</dbReference>
<sequence>MPSVSSPAPRELDLSGCASEPIHTPGAIQPYGLLLVVNPRDLLVTARAIPPSLDDLDDPLDAPIDLAFGGVLRACQGTIAAISTDQSVYLGLFELSAHGLFHGLAHRHGDVLLIELEMSVSGEPASLEELYPTIRQFMLSLEKADSVEELCAMGAAQVSELTGFDRTLVYQFDAAWNGAVIAESRNDVLPSYMDLRFPESDIPAQARELYRKNRIRLIADSTYERVPLVRGPSANGHAPTDLSAATLRSVSPVHLQYMKNMGTGASMSVSLVHDGKLWGLISCHNEAPKQVPYHVRTTCEFIGQILALQIAQKERGAKVEERVSRRAAQMHLLGRMTGDGDFVEALKRDEDHLLALTRATGAAIIRREDCVLLGDCPSEEKVRELAQWISAKKDGGDTYDTDQLTTVWAEAGDIAGVASGLLAISISQLHDSYLIWFRPEVVRTVRWGGDPRKEPTDGTLSPRKSFEIWKETVRGRSIPWDDIDRDAAMELRVAIVDIVLRNAEELAEVNEQLVRTNKELEAFSYSVSHDLRAPFRHIVGYSELLTSSARDRLSETEQRFIDTIVESAKSAGTLVDDLLSFSQLGRSSLGKMNVAMNTLVDDVRMSLDMEHQGREVTWLVENLPTVRVDPAMMRQVWQNLIANALKFTRHARVTEIAIGHLQDEHENVFWIKDNGCGFDMRYVDKLFGVFQRLHHVEDFEGTGIGLANVHRIVTRHGGRVWAEGKPDVGATFYFSLPR</sequence>
<dbReference type="InterPro" id="IPR036097">
    <property type="entry name" value="HisK_dim/P_sf"/>
</dbReference>
<dbReference type="InterPro" id="IPR036890">
    <property type="entry name" value="HATPase_C_sf"/>
</dbReference>
<dbReference type="PANTHER" id="PTHR42878:SF15">
    <property type="entry name" value="BACTERIOPHYTOCHROME"/>
    <property type="match status" value="1"/>
</dbReference>
<dbReference type="Pfam" id="PF00360">
    <property type="entry name" value="PHY"/>
    <property type="match status" value="1"/>
</dbReference>
<dbReference type="Pfam" id="PF01590">
    <property type="entry name" value="GAF"/>
    <property type="match status" value="1"/>
</dbReference>
<dbReference type="GO" id="GO:0000156">
    <property type="term" value="F:phosphorelay response regulator activity"/>
    <property type="evidence" value="ECO:0007669"/>
    <property type="project" value="TreeGrafter"/>
</dbReference>
<comment type="caution">
    <text evidence="13">The sequence shown here is derived from an EMBL/GenBank/DDBJ whole genome shotgun (WGS) entry which is preliminary data.</text>
</comment>
<dbReference type="Gene3D" id="3.30.450.270">
    <property type="match status" value="1"/>
</dbReference>
<dbReference type="SUPFAM" id="SSF47384">
    <property type="entry name" value="Homodimeric domain of signal transducing histidine kinase"/>
    <property type="match status" value="1"/>
</dbReference>
<evidence type="ECO:0000256" key="5">
    <source>
        <dbReference type="ARBA" id="ARBA00022553"/>
    </source>
</evidence>
<keyword evidence="7" id="KW-0808">Transferase</keyword>
<comment type="catalytic activity">
    <reaction evidence="1">
        <text>ATP + protein L-histidine = ADP + protein N-phospho-L-histidine.</text>
        <dbReference type="EC" id="2.7.13.3"/>
    </reaction>
</comment>
<proteinExistence type="inferred from homology"/>
<dbReference type="PANTHER" id="PTHR42878">
    <property type="entry name" value="TWO-COMPONENT HISTIDINE KINASE"/>
    <property type="match status" value="1"/>
</dbReference>
<comment type="similarity">
    <text evidence="2">In the N-terminal section; belongs to the phytochrome family.</text>
</comment>
<dbReference type="GO" id="GO:0009584">
    <property type="term" value="P:detection of visible light"/>
    <property type="evidence" value="ECO:0007669"/>
    <property type="project" value="InterPro"/>
</dbReference>
<name>A0A0F3KJE6_9GAMM</name>
<dbReference type="SMART" id="SM00387">
    <property type="entry name" value="HATPase_c"/>
    <property type="match status" value="1"/>
</dbReference>
<dbReference type="Pfam" id="PF08446">
    <property type="entry name" value="PAS_2"/>
    <property type="match status" value="1"/>
</dbReference>
<keyword evidence="8" id="KW-0418">Kinase</keyword>
<evidence type="ECO:0000256" key="6">
    <source>
        <dbReference type="ARBA" id="ARBA00022606"/>
    </source>
</evidence>
<feature type="domain" description="Histidine kinase" evidence="12">
    <location>
        <begin position="526"/>
        <end position="738"/>
    </location>
</feature>
<keyword evidence="5" id="KW-0597">Phosphoprotein</keyword>
<dbReference type="InterPro" id="IPR050351">
    <property type="entry name" value="BphY/WalK/GraS-like"/>
</dbReference>
<keyword evidence="4" id="KW-0600">Photoreceptor protein</keyword>
<accession>A0A0F3KJE6</accession>
<dbReference type="PRINTS" id="PR01033">
    <property type="entry name" value="PHYTOCHROME"/>
</dbReference>
<dbReference type="GO" id="GO:0030295">
    <property type="term" value="F:protein kinase activator activity"/>
    <property type="evidence" value="ECO:0007669"/>
    <property type="project" value="TreeGrafter"/>
</dbReference>
<dbReference type="InterPro" id="IPR043150">
    <property type="entry name" value="Phytochrome_PHY_sf"/>
</dbReference>
<evidence type="ECO:0000256" key="10">
    <source>
        <dbReference type="ARBA" id="ARBA00023170"/>
    </source>
</evidence>
<dbReference type="InterPro" id="IPR029016">
    <property type="entry name" value="GAF-like_dom_sf"/>
</dbReference>
<dbReference type="GO" id="GO:0000155">
    <property type="term" value="F:phosphorelay sensor kinase activity"/>
    <property type="evidence" value="ECO:0007669"/>
    <property type="project" value="InterPro"/>
</dbReference>
<feature type="domain" description="Phytochrome chromophore attachment site" evidence="11">
    <location>
        <begin position="146"/>
        <end position="304"/>
    </location>
</feature>
<evidence type="ECO:0000259" key="12">
    <source>
        <dbReference type="PROSITE" id="PS50109"/>
    </source>
</evidence>
<dbReference type="GO" id="GO:0007234">
    <property type="term" value="P:osmosensory signaling via phosphorelay pathway"/>
    <property type="evidence" value="ECO:0007669"/>
    <property type="project" value="TreeGrafter"/>
</dbReference>
<dbReference type="CDD" id="cd00082">
    <property type="entry name" value="HisKA"/>
    <property type="match status" value="1"/>
</dbReference>
<evidence type="ECO:0000256" key="7">
    <source>
        <dbReference type="ARBA" id="ARBA00022679"/>
    </source>
</evidence>